<accession>A0AAW6TZH1</accession>
<evidence type="ECO:0000313" key="3">
    <source>
        <dbReference type="Proteomes" id="UP001431776"/>
    </source>
</evidence>
<dbReference type="PANTHER" id="PTHR13016">
    <property type="entry name" value="AMMECR1 HOMOLOG"/>
    <property type="match status" value="1"/>
</dbReference>
<dbReference type="PANTHER" id="PTHR13016:SF0">
    <property type="entry name" value="AMME SYNDROME CANDIDATE GENE 1 PROTEIN"/>
    <property type="match status" value="1"/>
</dbReference>
<dbReference type="NCBIfam" id="TIGR04335">
    <property type="entry name" value="AmmeMemoSam_A"/>
    <property type="match status" value="1"/>
</dbReference>
<dbReference type="Gene3D" id="3.30.700.20">
    <property type="entry name" value="Hypothetical protein ph0010, domain 1"/>
    <property type="match status" value="1"/>
</dbReference>
<sequence length="186" mass="20096">MDGRQQKQVLSIARDAVHAAVQGKSCLVPQTDDPELTATCGCFVTLKNRGRLRGCIGRFTSDQPLIELVAEMAKASATEDPRFLADPIAPRELSELDVEVSVLSPLKRTDDPLSLRLGIDGIYIVSGCASGCFLPQVATETGWTAEQFLSYCCSHKAGLAADAWKDPKTQVFLFTAEVFGAAFKDL</sequence>
<dbReference type="InterPro" id="IPR027485">
    <property type="entry name" value="AMMECR1_N"/>
</dbReference>
<dbReference type="NCBIfam" id="TIGR00296">
    <property type="entry name" value="TIGR00296 family protein"/>
    <property type="match status" value="1"/>
</dbReference>
<dbReference type="EMBL" id="JASCXX010000004">
    <property type="protein sequence ID" value="MDI6448408.1"/>
    <property type="molecule type" value="Genomic_DNA"/>
</dbReference>
<dbReference type="RefSeq" id="WP_349243813.1">
    <property type="nucleotide sequence ID" value="NZ_JASCXX010000004.1"/>
</dbReference>
<dbReference type="InterPro" id="IPR027623">
    <property type="entry name" value="AmmeMemoSam_A"/>
</dbReference>
<evidence type="ECO:0000313" key="2">
    <source>
        <dbReference type="EMBL" id="MDI6448408.1"/>
    </source>
</evidence>
<gene>
    <name evidence="2" type="primary">amrA</name>
    <name evidence="2" type="ORF">QJ522_05080</name>
</gene>
<dbReference type="Proteomes" id="UP001431776">
    <property type="component" value="Unassembled WGS sequence"/>
</dbReference>
<dbReference type="InterPro" id="IPR036071">
    <property type="entry name" value="AMMECR1_dom_sf"/>
</dbReference>
<dbReference type="SUPFAM" id="SSF143447">
    <property type="entry name" value="AMMECR1-like"/>
    <property type="match status" value="1"/>
</dbReference>
<dbReference type="Pfam" id="PF01871">
    <property type="entry name" value="AMMECR1"/>
    <property type="match status" value="1"/>
</dbReference>
<organism evidence="2 3">
    <name type="scientific">Anaerobaca lacustris</name>
    <dbReference type="NCBI Taxonomy" id="3044600"/>
    <lineage>
        <taxon>Bacteria</taxon>
        <taxon>Pseudomonadati</taxon>
        <taxon>Planctomycetota</taxon>
        <taxon>Phycisphaerae</taxon>
        <taxon>Sedimentisphaerales</taxon>
        <taxon>Anaerobacaceae</taxon>
        <taxon>Anaerobaca</taxon>
    </lineage>
</organism>
<dbReference type="AlphaFoldDB" id="A0AAW6TZH1"/>
<protein>
    <submittedName>
        <fullName evidence="2">AmmeMemoRadiSam system protein A</fullName>
    </submittedName>
</protein>
<evidence type="ECO:0000259" key="1">
    <source>
        <dbReference type="PROSITE" id="PS51112"/>
    </source>
</evidence>
<dbReference type="PROSITE" id="PS51112">
    <property type="entry name" value="AMMECR1"/>
    <property type="match status" value="1"/>
</dbReference>
<proteinExistence type="predicted"/>
<dbReference type="InterPro" id="IPR023473">
    <property type="entry name" value="AMMECR1"/>
</dbReference>
<comment type="caution">
    <text evidence="2">The sequence shown here is derived from an EMBL/GenBank/DDBJ whole genome shotgun (WGS) entry which is preliminary data.</text>
</comment>
<feature type="domain" description="AMMECR1" evidence="1">
    <location>
        <begin position="4"/>
        <end position="186"/>
    </location>
</feature>
<dbReference type="Gene3D" id="3.30.1490.150">
    <property type="entry name" value="Hypothetical protein ph0010, domain 2"/>
    <property type="match status" value="1"/>
</dbReference>
<name>A0AAW6TZH1_9BACT</name>
<reference evidence="2" key="1">
    <citation type="submission" date="2023-05" db="EMBL/GenBank/DDBJ databases">
        <title>Anaerotaeda fermentans gen. nov., sp. nov., a novel anaerobic planctomycete of the new family within the order Sedimentisphaerales isolated from Taman Peninsula, Russia.</title>
        <authorList>
            <person name="Khomyakova M.A."/>
            <person name="Merkel A.Y."/>
            <person name="Slobodkin A.I."/>
        </authorList>
    </citation>
    <scope>NUCLEOTIDE SEQUENCE</scope>
    <source>
        <strain evidence="2">M17dextr</strain>
    </source>
</reference>
<dbReference type="InterPro" id="IPR002733">
    <property type="entry name" value="AMMECR1_domain"/>
</dbReference>
<keyword evidence="3" id="KW-1185">Reference proteome</keyword>